<feature type="domain" description="CARD" evidence="8">
    <location>
        <begin position="11"/>
        <end position="101"/>
    </location>
</feature>
<keyword evidence="10" id="KW-1185">Reference proteome</keyword>
<comment type="subcellular location">
    <subcellularLocation>
        <location evidence="1">Cytoplasm</location>
    </subcellularLocation>
</comment>
<dbReference type="InterPro" id="IPR011029">
    <property type="entry name" value="DEATH-like_dom_sf"/>
</dbReference>
<dbReference type="PANTHER" id="PTHR46312:SF2">
    <property type="entry name" value="NUCLEOTIDE-BINDING OLIGOMERIZATION DOMAIN-CONTAINING PROTEIN 2-LIKE"/>
    <property type="match status" value="1"/>
</dbReference>
<evidence type="ECO:0000256" key="3">
    <source>
        <dbReference type="ARBA" id="ARBA00022588"/>
    </source>
</evidence>
<dbReference type="GO" id="GO:0005737">
    <property type="term" value="C:cytoplasm"/>
    <property type="evidence" value="ECO:0007669"/>
    <property type="project" value="UniProtKB-SubCell"/>
</dbReference>
<dbReference type="GO" id="GO:0042981">
    <property type="term" value="P:regulation of apoptotic process"/>
    <property type="evidence" value="ECO:0007669"/>
    <property type="project" value="InterPro"/>
</dbReference>
<dbReference type="PANTHER" id="PTHR46312">
    <property type="entry name" value="NACHT DOMAIN-CONTAINING PROTEIN"/>
    <property type="match status" value="1"/>
</dbReference>
<dbReference type="Proteomes" id="UP000735302">
    <property type="component" value="Unassembled WGS sequence"/>
</dbReference>
<comment type="caution">
    <text evidence="9">The sequence shown here is derived from an EMBL/GenBank/DDBJ whole genome shotgun (WGS) entry which is preliminary data.</text>
</comment>
<dbReference type="CDD" id="cd01671">
    <property type="entry name" value="CARD"/>
    <property type="match status" value="1"/>
</dbReference>
<name>A0AAV4D0W7_9GAST</name>
<evidence type="ECO:0000256" key="7">
    <source>
        <dbReference type="SAM" id="MobiDB-lite"/>
    </source>
</evidence>
<keyword evidence="5" id="KW-0067">ATP-binding</keyword>
<keyword evidence="4" id="KW-0547">Nucleotide-binding</keyword>
<evidence type="ECO:0000256" key="6">
    <source>
        <dbReference type="ARBA" id="ARBA00022859"/>
    </source>
</evidence>
<dbReference type="Gene3D" id="3.80.10.10">
    <property type="entry name" value="Ribonuclease Inhibitor"/>
    <property type="match status" value="1"/>
</dbReference>
<dbReference type="GO" id="GO:0005524">
    <property type="term" value="F:ATP binding"/>
    <property type="evidence" value="ECO:0007669"/>
    <property type="project" value="UniProtKB-KW"/>
</dbReference>
<evidence type="ECO:0000256" key="4">
    <source>
        <dbReference type="ARBA" id="ARBA00022741"/>
    </source>
</evidence>
<dbReference type="Pfam" id="PF00619">
    <property type="entry name" value="CARD"/>
    <property type="match status" value="1"/>
</dbReference>
<dbReference type="AlphaFoldDB" id="A0AAV4D0W7"/>
<proteinExistence type="predicted"/>
<sequence length="1005" mass="109606">MFFFSVSLPGIPPEDKVVITQTYKLLTDHVQPEDVLDRLQQGQVVKVHDRQEIMAPSKNSDRMQILLPKIIKSPVPYAFKLLCDALKFKNPKVYEQLMRTRKAVYKQGVSVTMDIAGITKEGLESHYKEVFSEFSPLPWSDEKCTIKEIFSQVELVHNDGKKAALASVFPLQTSCSRGPRVLIEGAPGSGKTTLASLLTYMWATAPQTFEHRYKLLLYLDAHAVSGSLDEEIYSQLLPPSIKVSQSEVWTLIEENPRDVLFLVDGFEGGQGGTQLTKVIQGSYLRPCAVVAFVRPEARVDGFVRPDLKLHLLGIKPASIASCLKGYARVLAPHFDEDSEPSRLGVVGEGAEAEQHRQSPGTAALQPMVDLPENYSMRERLSSPYVLTSTVAVSHILGRPALEEITTLTSLCEQLLLALATAYVQRLPPPEDTPTDQPEEESRPEGFPEEVTNAVGRLETLAFHTLTSRQLAFTEAELKELTDGDETLIQLGALHKSGPGQRYKFSCSLLRDFLAARFLADLDPMTLNENIESFALLRSPRTAYVVAFACGLYRGDRSSPTLLALFHQMALHNERRSKKAVGFRQGSAGAKNGGKMAAHNSKNVNSNSNQHLINSSITQNGLGDGRINGYIDDSNVSNKTINGPSVMNGNRGKHSSNKESGCDLSNINSLYVYAHSLLALAECHGREDLVTVLAPSFPRRLQVGGDNGLLIGGLVTGLSHMLKAGSGSGGVVSADVTLINLHERQRETWIELAQALGATETLRSITLNWTCADLMADFLHTCLNENPKNLGSVQVIDRTSGGSKVDHEASTWANIRGFCGKLEPYVREFSFLGSRAASVTCHVVQSIPATLRVLDLSGSAFNMMCAAQLGEAMEIATETATLKLAGVRLPGPAMAALVQGLKRCSCIQNLGLGGVTLDRSAVESLAEFIKLTSSLRVLDLSRSHLTTEMCSWLASSIAHARNLKRLVLHDTMLPVDGRQALETAAGELIVLEGLDVWSDMISVRTI</sequence>
<dbReference type="EMBL" id="BLXT01007302">
    <property type="protein sequence ID" value="GFO37716.1"/>
    <property type="molecule type" value="Genomic_DNA"/>
</dbReference>
<protein>
    <submittedName>
        <fullName evidence="9">Nlr family card domain-containing protein 4-like</fullName>
    </submittedName>
</protein>
<keyword evidence="6" id="KW-0391">Immunity</keyword>
<evidence type="ECO:0000313" key="10">
    <source>
        <dbReference type="Proteomes" id="UP000735302"/>
    </source>
</evidence>
<accession>A0AAV4D0W7</accession>
<organism evidence="9 10">
    <name type="scientific">Plakobranchus ocellatus</name>
    <dbReference type="NCBI Taxonomy" id="259542"/>
    <lineage>
        <taxon>Eukaryota</taxon>
        <taxon>Metazoa</taxon>
        <taxon>Spiralia</taxon>
        <taxon>Lophotrochozoa</taxon>
        <taxon>Mollusca</taxon>
        <taxon>Gastropoda</taxon>
        <taxon>Heterobranchia</taxon>
        <taxon>Euthyneura</taxon>
        <taxon>Panpulmonata</taxon>
        <taxon>Sacoglossa</taxon>
        <taxon>Placobranchoidea</taxon>
        <taxon>Plakobranchidae</taxon>
        <taxon>Plakobranchus</taxon>
    </lineage>
</organism>
<dbReference type="Gene3D" id="3.40.50.300">
    <property type="entry name" value="P-loop containing nucleotide triphosphate hydrolases"/>
    <property type="match status" value="1"/>
</dbReference>
<evidence type="ECO:0000256" key="5">
    <source>
        <dbReference type="ARBA" id="ARBA00022840"/>
    </source>
</evidence>
<reference evidence="9 10" key="1">
    <citation type="journal article" date="2021" name="Elife">
        <title>Chloroplast acquisition without the gene transfer in kleptoplastic sea slugs, Plakobranchus ocellatus.</title>
        <authorList>
            <person name="Maeda T."/>
            <person name="Takahashi S."/>
            <person name="Yoshida T."/>
            <person name="Shimamura S."/>
            <person name="Takaki Y."/>
            <person name="Nagai Y."/>
            <person name="Toyoda A."/>
            <person name="Suzuki Y."/>
            <person name="Arimoto A."/>
            <person name="Ishii H."/>
            <person name="Satoh N."/>
            <person name="Nishiyama T."/>
            <person name="Hasebe M."/>
            <person name="Maruyama T."/>
            <person name="Minagawa J."/>
            <person name="Obokata J."/>
            <person name="Shigenobu S."/>
        </authorList>
    </citation>
    <scope>NUCLEOTIDE SEQUENCE [LARGE SCALE GENOMIC DNA]</scope>
</reference>
<dbReference type="SUPFAM" id="SSF52047">
    <property type="entry name" value="RNI-like"/>
    <property type="match status" value="1"/>
</dbReference>
<dbReference type="InterPro" id="IPR007111">
    <property type="entry name" value="NACHT_NTPase"/>
</dbReference>
<dbReference type="Gene3D" id="1.10.533.10">
    <property type="entry name" value="Death Domain, Fas"/>
    <property type="match status" value="1"/>
</dbReference>
<evidence type="ECO:0000313" key="9">
    <source>
        <dbReference type="EMBL" id="GFO37716.1"/>
    </source>
</evidence>
<evidence type="ECO:0000256" key="1">
    <source>
        <dbReference type="ARBA" id="ARBA00004496"/>
    </source>
</evidence>
<keyword evidence="2" id="KW-0963">Cytoplasm</keyword>
<evidence type="ECO:0000259" key="8">
    <source>
        <dbReference type="PROSITE" id="PS50209"/>
    </source>
</evidence>
<gene>
    <name evidence="9" type="ORF">PoB_006422100</name>
</gene>
<dbReference type="PROSITE" id="PS50209">
    <property type="entry name" value="CARD"/>
    <property type="match status" value="1"/>
</dbReference>
<dbReference type="GO" id="GO:0045087">
    <property type="term" value="P:innate immune response"/>
    <property type="evidence" value="ECO:0007669"/>
    <property type="project" value="UniProtKB-KW"/>
</dbReference>
<dbReference type="SUPFAM" id="SSF47986">
    <property type="entry name" value="DEATH domain"/>
    <property type="match status" value="1"/>
</dbReference>
<dbReference type="Pfam" id="PF05729">
    <property type="entry name" value="NACHT"/>
    <property type="match status" value="1"/>
</dbReference>
<dbReference type="InterPro" id="IPR001315">
    <property type="entry name" value="CARD"/>
</dbReference>
<keyword evidence="3" id="KW-0399">Innate immunity</keyword>
<feature type="region of interest" description="Disordered" evidence="7">
    <location>
        <begin position="426"/>
        <end position="449"/>
    </location>
</feature>
<evidence type="ECO:0000256" key="2">
    <source>
        <dbReference type="ARBA" id="ARBA00022490"/>
    </source>
</evidence>
<dbReference type="SUPFAM" id="SSF52540">
    <property type="entry name" value="P-loop containing nucleoside triphosphate hydrolases"/>
    <property type="match status" value="1"/>
</dbReference>
<dbReference type="InterPro" id="IPR032675">
    <property type="entry name" value="LRR_dom_sf"/>
</dbReference>
<dbReference type="InterPro" id="IPR027417">
    <property type="entry name" value="P-loop_NTPase"/>
</dbReference>